<comment type="similarity">
    <text evidence="1">Belongs to the AHA1 family.</text>
</comment>
<protein>
    <submittedName>
        <fullName evidence="3">Activator of Hsp90 ATPase 1 family protein</fullName>
    </submittedName>
</protein>
<dbReference type="Pfam" id="PF08327">
    <property type="entry name" value="AHSA1"/>
    <property type="match status" value="1"/>
</dbReference>
<dbReference type="EMBL" id="PISE01000025">
    <property type="protein sequence ID" value="PKG23364.1"/>
    <property type="molecule type" value="Genomic_DNA"/>
</dbReference>
<evidence type="ECO:0000313" key="3">
    <source>
        <dbReference type="EMBL" id="PKG23364.1"/>
    </source>
</evidence>
<evidence type="ECO:0000259" key="2">
    <source>
        <dbReference type="Pfam" id="PF08327"/>
    </source>
</evidence>
<reference evidence="3 4" key="1">
    <citation type="journal article" date="2003" name="Int. J. Syst. Evol. Microbiol.">
        <title>Bacillus nealsonii sp. nov., isolated from a spacecraft-assembly facility, whose spores are gamma-radiation resistant.</title>
        <authorList>
            <person name="Venkateswaran K."/>
            <person name="Kempf M."/>
            <person name="Chen F."/>
            <person name="Satomi M."/>
            <person name="Nicholson W."/>
            <person name="Kern R."/>
        </authorList>
    </citation>
    <scope>NUCLEOTIDE SEQUENCE [LARGE SCALE GENOMIC DNA]</scope>
    <source>
        <strain evidence="3 4">FO-92</strain>
    </source>
</reference>
<dbReference type="InterPro" id="IPR023393">
    <property type="entry name" value="START-like_dom_sf"/>
</dbReference>
<name>A0A2N0Z1I0_9BACI</name>
<evidence type="ECO:0000313" key="4">
    <source>
        <dbReference type="Proteomes" id="UP000233375"/>
    </source>
</evidence>
<dbReference type="Proteomes" id="UP000233375">
    <property type="component" value="Unassembled WGS sequence"/>
</dbReference>
<proteinExistence type="inferred from homology"/>
<comment type="caution">
    <text evidence="3">The sequence shown here is derived from an EMBL/GenBank/DDBJ whole genome shotgun (WGS) entry which is preliminary data.</text>
</comment>
<gene>
    <name evidence="3" type="ORF">CWS01_12160</name>
</gene>
<dbReference type="SUPFAM" id="SSF55961">
    <property type="entry name" value="Bet v1-like"/>
    <property type="match status" value="1"/>
</dbReference>
<dbReference type="OrthoDB" id="9803476at2"/>
<dbReference type="Gene3D" id="3.30.530.20">
    <property type="match status" value="1"/>
</dbReference>
<organism evidence="3 4">
    <name type="scientific">Niallia nealsonii</name>
    <dbReference type="NCBI Taxonomy" id="115979"/>
    <lineage>
        <taxon>Bacteria</taxon>
        <taxon>Bacillati</taxon>
        <taxon>Bacillota</taxon>
        <taxon>Bacilli</taxon>
        <taxon>Bacillales</taxon>
        <taxon>Bacillaceae</taxon>
        <taxon>Niallia</taxon>
    </lineage>
</organism>
<feature type="domain" description="Activator of Hsp90 ATPase homologue 1/2-like C-terminal" evidence="2">
    <location>
        <begin position="22"/>
        <end position="134"/>
    </location>
</feature>
<sequence length="161" mass="19460">MLAVIGKNGEKYRAIYNRYYHYSIEEVWAILTENDHLKNWMSNLQVEELRKNGRIKFFMNDGTNESIDMKIMEYDPLFLLQFEWGEGSVRFELAAEEGGCFFQLKEYIEELNDHAAKDLAGWHECLELFEALLKGQKLDFSMERWENWHKEYRRVLKRFIE</sequence>
<dbReference type="CDD" id="cd08899">
    <property type="entry name" value="SRPBCC_CalC_Aha1-like_6"/>
    <property type="match status" value="1"/>
</dbReference>
<dbReference type="InterPro" id="IPR013538">
    <property type="entry name" value="ASHA1/2-like_C"/>
</dbReference>
<dbReference type="RefSeq" id="WP_101177470.1">
    <property type="nucleotide sequence ID" value="NZ_PISE01000025.1"/>
</dbReference>
<dbReference type="AlphaFoldDB" id="A0A2N0Z1I0"/>
<keyword evidence="4" id="KW-1185">Reference proteome</keyword>
<accession>A0A2N0Z1I0</accession>
<evidence type="ECO:0000256" key="1">
    <source>
        <dbReference type="ARBA" id="ARBA00006817"/>
    </source>
</evidence>